<organism evidence="8 9">
    <name type="scientific">Alysiella crassa</name>
    <dbReference type="NCBI Taxonomy" id="153491"/>
    <lineage>
        <taxon>Bacteria</taxon>
        <taxon>Pseudomonadati</taxon>
        <taxon>Pseudomonadota</taxon>
        <taxon>Betaproteobacteria</taxon>
        <taxon>Neisseriales</taxon>
        <taxon>Neisseriaceae</taxon>
        <taxon>Alysiella</taxon>
    </lineage>
</organism>
<protein>
    <recommendedName>
        <fullName evidence="5">Protein-arginine rhamnosyltransferase</fullName>
    </recommendedName>
    <alternativeName>
        <fullName evidence="6">EF-P arginine rhamnosyltransferase</fullName>
    </alternativeName>
</protein>
<sequence length="368" mass="42539">MNTICYLFCNVIDNFGDIGVSWRLARELRTRLDWQVFLFVDDDVALKWIAPEFASEKNILIKQWVENKSADLDGVPPPNVVIETFACRLPENVLTKMKQNQAVWLNWEYLSAEDWAVRTHGMQSLQADGFAKYFWQMGFVAASGGLIREQNLLDKSLSKNHYSVSGSLKVLLFGYESAAWVDVLAAWQQLGWQMEIDVVGVQVIESLKKFGYLPAIAFTENQREWFSGSLKIRQIDFVPQADFDDLLAQYDWLFVRGEDSFVRAQFAGKPFFWHIYPQDERAHLEKLDAFWQLAFGENGAAWQVAHRALSGELNGGCRLPEQVRLAHWQTLREQSAAWQNWVLRWQESLFNQTDTVTRLANWLAQSVK</sequence>
<keyword evidence="9" id="KW-1185">Reference proteome</keyword>
<evidence type="ECO:0000256" key="1">
    <source>
        <dbReference type="ARBA" id="ARBA00022676"/>
    </source>
</evidence>
<comment type="catalytic activity">
    <reaction evidence="7">
        <text>dTDP-beta-L-rhamnose + L-arginyl-[protein] = N(omega)-(alpha-L-rhamnosyl)-L-arginyl-[protein] + dTDP + H(+)</text>
        <dbReference type="Rhea" id="RHEA:66692"/>
        <dbReference type="Rhea" id="RHEA-COMP:10532"/>
        <dbReference type="Rhea" id="RHEA-COMP:17096"/>
        <dbReference type="ChEBI" id="CHEBI:15378"/>
        <dbReference type="ChEBI" id="CHEBI:29965"/>
        <dbReference type="ChEBI" id="CHEBI:57510"/>
        <dbReference type="ChEBI" id="CHEBI:58369"/>
        <dbReference type="ChEBI" id="CHEBI:167445"/>
    </reaction>
    <physiologicalReaction direction="left-to-right" evidence="7">
        <dbReference type="Rhea" id="RHEA:66693"/>
    </physiologicalReaction>
</comment>
<dbReference type="Proteomes" id="UP000254209">
    <property type="component" value="Unassembled WGS sequence"/>
</dbReference>
<evidence type="ECO:0000256" key="4">
    <source>
        <dbReference type="ARBA" id="ARBA00024346"/>
    </source>
</evidence>
<evidence type="ECO:0000256" key="5">
    <source>
        <dbReference type="ARBA" id="ARBA00024416"/>
    </source>
</evidence>
<dbReference type="InterPro" id="IPR016633">
    <property type="entry name" value="EarP"/>
</dbReference>
<dbReference type="Pfam" id="PF10093">
    <property type="entry name" value="EarP"/>
    <property type="match status" value="1"/>
</dbReference>
<evidence type="ECO:0000256" key="7">
    <source>
        <dbReference type="ARBA" id="ARBA00048472"/>
    </source>
</evidence>
<keyword evidence="2" id="KW-0808">Transferase</keyword>
<name>A0A376BMX5_9NEIS</name>
<dbReference type="RefSeq" id="WP_034293949.1">
    <property type="nucleotide sequence ID" value="NZ_CP091519.2"/>
</dbReference>
<dbReference type="STRING" id="1120980.GCA_000745955_01789"/>
<proteinExistence type="inferred from homology"/>
<dbReference type="OrthoDB" id="209085at2"/>
<keyword evidence="1" id="KW-0328">Glycosyltransferase</keyword>
<gene>
    <name evidence="8" type="ORF">NCTC10283_01098</name>
</gene>
<evidence type="ECO:0000313" key="8">
    <source>
        <dbReference type="EMBL" id="SSY70975.1"/>
    </source>
</evidence>
<evidence type="ECO:0000256" key="2">
    <source>
        <dbReference type="ARBA" id="ARBA00022679"/>
    </source>
</evidence>
<accession>A0A376BMX5</accession>
<reference evidence="8 9" key="1">
    <citation type="submission" date="2018-06" db="EMBL/GenBank/DDBJ databases">
        <authorList>
            <consortium name="Pathogen Informatics"/>
            <person name="Doyle S."/>
        </authorList>
    </citation>
    <scope>NUCLEOTIDE SEQUENCE [LARGE SCALE GENOMIC DNA]</scope>
    <source>
        <strain evidence="8 9">NCTC10283</strain>
    </source>
</reference>
<evidence type="ECO:0000256" key="6">
    <source>
        <dbReference type="ARBA" id="ARBA00030025"/>
    </source>
</evidence>
<evidence type="ECO:0000313" key="9">
    <source>
        <dbReference type="Proteomes" id="UP000254209"/>
    </source>
</evidence>
<comment type="similarity">
    <text evidence="4">Belongs to the glycosyltransferase 104 family.</text>
</comment>
<comment type="function">
    <text evidence="3">Protein-arginine rhamnosyltransferase that catalyzes the transfer of a single rhamnose to elongation factor P (EF-P) on 'Lys-32', a modification required for EF-P-dependent rescue of polyproline stalled ribosomes.</text>
</comment>
<dbReference type="GO" id="GO:0106361">
    <property type="term" value="F:protein-arginine rhamnosyltransferase activity"/>
    <property type="evidence" value="ECO:0007669"/>
    <property type="project" value="InterPro"/>
</dbReference>
<evidence type="ECO:0000256" key="3">
    <source>
        <dbReference type="ARBA" id="ARBA00024303"/>
    </source>
</evidence>
<dbReference type="EMBL" id="UFSO01000002">
    <property type="protein sequence ID" value="SSY70975.1"/>
    <property type="molecule type" value="Genomic_DNA"/>
</dbReference>
<dbReference type="AlphaFoldDB" id="A0A376BMX5"/>